<evidence type="ECO:0000256" key="1">
    <source>
        <dbReference type="ARBA" id="ARBA00022729"/>
    </source>
</evidence>
<keyword evidence="1" id="KW-0732">Signal</keyword>
<dbReference type="InterPro" id="IPR007443">
    <property type="entry name" value="LpoA"/>
</dbReference>
<keyword evidence="4" id="KW-0472">Membrane</keyword>
<keyword evidence="7" id="KW-0449">Lipoprotein</keyword>
<evidence type="ECO:0000256" key="3">
    <source>
        <dbReference type="ARBA" id="ARBA00022984"/>
    </source>
</evidence>
<dbReference type="CDD" id="cd06339">
    <property type="entry name" value="PBP1_YraM_LppC_lipoprotein-like"/>
    <property type="match status" value="1"/>
</dbReference>
<keyword evidence="2" id="KW-0133">Cell shape</keyword>
<evidence type="ECO:0000256" key="8">
    <source>
        <dbReference type="SAM" id="MobiDB-lite"/>
    </source>
</evidence>
<evidence type="ECO:0000313" key="9">
    <source>
        <dbReference type="EMBL" id="WPL15165.1"/>
    </source>
</evidence>
<dbReference type="PANTHER" id="PTHR38038">
    <property type="entry name" value="PENICILLIN-BINDING PROTEIN ACTIVATOR LPOA"/>
    <property type="match status" value="1"/>
</dbReference>
<keyword evidence="3" id="KW-0573">Peptidoglycan synthesis</keyword>
<keyword evidence="10" id="KW-1185">Reference proteome</keyword>
<dbReference type="Gene3D" id="3.40.50.2300">
    <property type="match status" value="2"/>
</dbReference>
<dbReference type="RefSeq" id="WP_328985750.1">
    <property type="nucleotide sequence ID" value="NZ_CP121472.1"/>
</dbReference>
<proteinExistence type="predicted"/>
<dbReference type="InterPro" id="IPR028082">
    <property type="entry name" value="Peripla_BP_I"/>
</dbReference>
<protein>
    <submittedName>
        <fullName evidence="9">Penicillin-binding protein activator LpoA</fullName>
    </submittedName>
</protein>
<evidence type="ECO:0000256" key="2">
    <source>
        <dbReference type="ARBA" id="ARBA00022960"/>
    </source>
</evidence>
<keyword evidence="6" id="KW-0998">Cell outer membrane</keyword>
<gene>
    <name evidence="9" type="primary">lpoA</name>
    <name evidence="9" type="ORF">Thiowin_00045</name>
</gene>
<dbReference type="EMBL" id="CP121472">
    <property type="protein sequence ID" value="WPL15165.1"/>
    <property type="molecule type" value="Genomic_DNA"/>
</dbReference>
<dbReference type="PANTHER" id="PTHR38038:SF1">
    <property type="entry name" value="PENICILLIN-BINDING PROTEIN ACTIVATOR LPOA"/>
    <property type="match status" value="1"/>
</dbReference>
<evidence type="ECO:0000256" key="4">
    <source>
        <dbReference type="ARBA" id="ARBA00023136"/>
    </source>
</evidence>
<dbReference type="Gene3D" id="1.25.40.650">
    <property type="match status" value="1"/>
</dbReference>
<evidence type="ECO:0000256" key="6">
    <source>
        <dbReference type="ARBA" id="ARBA00023237"/>
    </source>
</evidence>
<evidence type="ECO:0000313" key="10">
    <source>
        <dbReference type="Proteomes" id="UP001432180"/>
    </source>
</evidence>
<dbReference type="Pfam" id="PF04348">
    <property type="entry name" value="LppC"/>
    <property type="match status" value="2"/>
</dbReference>
<dbReference type="InterPro" id="IPR011990">
    <property type="entry name" value="TPR-like_helical_dom_sf"/>
</dbReference>
<dbReference type="SUPFAM" id="SSF53822">
    <property type="entry name" value="Periplasmic binding protein-like I"/>
    <property type="match status" value="1"/>
</dbReference>
<feature type="compositionally biased region" description="Polar residues" evidence="8">
    <location>
        <begin position="615"/>
        <end position="628"/>
    </location>
</feature>
<sequence>MNPTLSVPRSIPKPRAALPRLAVGAIFIVLTGCATVPGGDDRPLLTGVPANALAEIESTAAAGDAVNAAEAYLKLAKESNAPARQALELRAAEAFYLGGQSQRALRTLGAIDSGRLTAGLRHQEQLIAARAALQSALPERTLTELNRLGAFGLPPESRIERLGMMAAAYRQSGDPVQAAAKLDEIDRMLGGSQQRLDNQVSLLLTLSVLDAAQLRELSQKGSGRLRAWAGLAELLSTANQADATVLGKYRGWRSRHGSLPVTEELPRAYYAALHGDYAPGTDVWVLLPRSGHFSGASMAIDRGLRHADEAQASGNRPRVKTANSTDDAEAAYERAVSNGADLVIGPLQKTAVNVLSSRQQLPVPTLALNRDNKGRSLPGTLYQFTLAPEDEAISAANYAWDSGLRSALLLYPQGPWGNRLAKAFREHWRSLGGNLAGETVYGATPASMGTGAETLLAPGKGDLIFLIATDDNAQSLWAKLKLANQRNLPVLATSHVYNGSGTDSLALTGLYFVDIPWLIGSSGPARAMPRLPPGAGGSNATLTRLAAMGIDSYRLAPRAHAMSLHPGHFLPGVSGGLSVDGSGRVLRTLALARFEAAGPVPVTHIEAARPPASKSADSTMSKSLIAQR</sequence>
<dbReference type="Proteomes" id="UP001432180">
    <property type="component" value="Chromosome"/>
</dbReference>
<feature type="region of interest" description="Disordered" evidence="8">
    <location>
        <begin position="608"/>
        <end position="628"/>
    </location>
</feature>
<organism evidence="9 10">
    <name type="scientific">Thiorhodovibrio winogradskyi</name>
    <dbReference type="NCBI Taxonomy" id="77007"/>
    <lineage>
        <taxon>Bacteria</taxon>
        <taxon>Pseudomonadati</taxon>
        <taxon>Pseudomonadota</taxon>
        <taxon>Gammaproteobacteria</taxon>
        <taxon>Chromatiales</taxon>
        <taxon>Chromatiaceae</taxon>
        <taxon>Thiorhodovibrio</taxon>
    </lineage>
</organism>
<name>A0ABZ0S3E0_9GAMM</name>
<dbReference type="Gene3D" id="1.25.40.10">
    <property type="entry name" value="Tetratricopeptide repeat domain"/>
    <property type="match status" value="1"/>
</dbReference>
<keyword evidence="5" id="KW-0564">Palmitate</keyword>
<evidence type="ECO:0000256" key="7">
    <source>
        <dbReference type="ARBA" id="ARBA00023288"/>
    </source>
</evidence>
<evidence type="ECO:0000256" key="5">
    <source>
        <dbReference type="ARBA" id="ARBA00023139"/>
    </source>
</evidence>
<accession>A0ABZ0S3E0</accession>
<reference evidence="9 10" key="1">
    <citation type="journal article" date="2023" name="Microorganisms">
        <title>Thiorhodovibrio frisius and Trv. litoralis spp. nov., Two Novel Members from a Clade of Fastidious Purple Sulfur Bacteria That Exhibit Unique Red-Shifted Light-Harvesting Capabilities.</title>
        <authorList>
            <person name="Methner A."/>
            <person name="Kuzyk S.B."/>
            <person name="Petersen J."/>
            <person name="Bauer S."/>
            <person name="Brinkmann H."/>
            <person name="Sichau K."/>
            <person name="Wanner G."/>
            <person name="Wolf J."/>
            <person name="Neumann-Schaal M."/>
            <person name="Henke P."/>
            <person name="Tank M."/>
            <person name="Sproer C."/>
            <person name="Bunk B."/>
            <person name="Overmann J."/>
        </authorList>
    </citation>
    <scope>NUCLEOTIDE SEQUENCE [LARGE SCALE GENOMIC DNA]</scope>
    <source>
        <strain evidence="9 10">DSM 6702</strain>
    </source>
</reference>